<gene>
    <name evidence="2" type="ORF">FCC1311_073592</name>
</gene>
<evidence type="ECO:0000256" key="1">
    <source>
        <dbReference type="SAM" id="MobiDB-lite"/>
    </source>
</evidence>
<comment type="caution">
    <text evidence="2">The sequence shown here is derived from an EMBL/GenBank/DDBJ whole genome shotgun (WGS) entry which is preliminary data.</text>
</comment>
<organism evidence="2 3">
    <name type="scientific">Hondaea fermentalgiana</name>
    <dbReference type="NCBI Taxonomy" id="2315210"/>
    <lineage>
        <taxon>Eukaryota</taxon>
        <taxon>Sar</taxon>
        <taxon>Stramenopiles</taxon>
        <taxon>Bigyra</taxon>
        <taxon>Labyrinthulomycetes</taxon>
        <taxon>Thraustochytrida</taxon>
        <taxon>Thraustochytriidae</taxon>
        <taxon>Hondaea</taxon>
    </lineage>
</organism>
<evidence type="ECO:0000313" key="3">
    <source>
        <dbReference type="Proteomes" id="UP000241890"/>
    </source>
</evidence>
<feature type="region of interest" description="Disordered" evidence="1">
    <location>
        <begin position="1"/>
        <end position="29"/>
    </location>
</feature>
<evidence type="ECO:0000313" key="2">
    <source>
        <dbReference type="EMBL" id="GBG31138.1"/>
    </source>
</evidence>
<accession>A0A2R5GN29</accession>
<name>A0A2R5GN29_9STRA</name>
<dbReference type="EMBL" id="BEYU01000091">
    <property type="protein sequence ID" value="GBG31138.1"/>
    <property type="molecule type" value="Genomic_DNA"/>
</dbReference>
<protein>
    <submittedName>
        <fullName evidence="2">Uncharacterized protein</fullName>
    </submittedName>
</protein>
<dbReference type="AlphaFoldDB" id="A0A2R5GN29"/>
<feature type="compositionally biased region" description="Polar residues" evidence="1">
    <location>
        <begin position="17"/>
        <end position="29"/>
    </location>
</feature>
<reference evidence="2 3" key="1">
    <citation type="submission" date="2017-12" db="EMBL/GenBank/DDBJ databases">
        <title>Sequencing, de novo assembly and annotation of complete genome of a new Thraustochytrid species, strain FCC1311.</title>
        <authorList>
            <person name="Sedici K."/>
            <person name="Godart F."/>
            <person name="Aiese Cigliano R."/>
            <person name="Sanseverino W."/>
            <person name="Barakat M."/>
            <person name="Ortet P."/>
            <person name="Marechal E."/>
            <person name="Cagnac O."/>
            <person name="Amato A."/>
        </authorList>
    </citation>
    <scope>NUCLEOTIDE SEQUENCE [LARGE SCALE GENOMIC DNA]</scope>
</reference>
<sequence>MASLQTPEHKEEVPPQASRQINNEPDPTQTATFLQDFSLRAAEKDVAKLGEMISSITPEQADVLVPVLDKLYRKDDVFDYDNIFHQTISSTNPLHATQTARLVFAAIRQGYTELANALVKDRNVDEKSFNEELKKLSSEKSMPDEAESKLQEFCKSNKLASSA</sequence>
<keyword evidence="3" id="KW-1185">Reference proteome</keyword>
<proteinExistence type="predicted"/>
<dbReference type="Proteomes" id="UP000241890">
    <property type="component" value="Unassembled WGS sequence"/>
</dbReference>
<dbReference type="InParanoid" id="A0A2R5GN29"/>